<dbReference type="EnsemblMetazoa" id="GPPI034755-RA">
    <property type="protein sequence ID" value="GPPI034755-PA"/>
    <property type="gene ID" value="GPPI034755"/>
</dbReference>
<evidence type="ECO:0000313" key="1">
    <source>
        <dbReference type="EnsemblMetazoa" id="GPPI034755-PA"/>
    </source>
</evidence>
<protein>
    <submittedName>
        <fullName evidence="1">Uncharacterized protein</fullName>
    </submittedName>
</protein>
<dbReference type="EMBL" id="JXJN01016879">
    <property type="status" value="NOT_ANNOTATED_CDS"/>
    <property type="molecule type" value="Genomic_DNA"/>
</dbReference>
<name>A0A1B0BMF5_9MUSC</name>
<proteinExistence type="predicted"/>
<reference evidence="2" key="1">
    <citation type="submission" date="2015-01" db="EMBL/GenBank/DDBJ databases">
        <authorList>
            <person name="Aksoy S."/>
            <person name="Warren W."/>
            <person name="Wilson R.K."/>
        </authorList>
    </citation>
    <scope>NUCLEOTIDE SEQUENCE [LARGE SCALE GENOMIC DNA]</scope>
    <source>
        <strain evidence="2">IAEA</strain>
    </source>
</reference>
<evidence type="ECO:0000313" key="2">
    <source>
        <dbReference type="Proteomes" id="UP000092460"/>
    </source>
</evidence>
<keyword evidence="2" id="KW-1185">Reference proteome</keyword>
<dbReference type="AlphaFoldDB" id="A0A1B0BMF5"/>
<reference evidence="1" key="2">
    <citation type="submission" date="2020-05" db="UniProtKB">
        <authorList>
            <consortium name="EnsemblMetazoa"/>
        </authorList>
    </citation>
    <scope>IDENTIFICATION</scope>
    <source>
        <strain evidence="1">IAEA</strain>
    </source>
</reference>
<dbReference type="Proteomes" id="UP000092460">
    <property type="component" value="Unassembled WGS sequence"/>
</dbReference>
<accession>A0A1B0BMF5</accession>
<organism evidence="1 2">
    <name type="scientific">Glossina palpalis gambiensis</name>
    <dbReference type="NCBI Taxonomy" id="67801"/>
    <lineage>
        <taxon>Eukaryota</taxon>
        <taxon>Metazoa</taxon>
        <taxon>Ecdysozoa</taxon>
        <taxon>Arthropoda</taxon>
        <taxon>Hexapoda</taxon>
        <taxon>Insecta</taxon>
        <taxon>Pterygota</taxon>
        <taxon>Neoptera</taxon>
        <taxon>Endopterygota</taxon>
        <taxon>Diptera</taxon>
        <taxon>Brachycera</taxon>
        <taxon>Muscomorpha</taxon>
        <taxon>Hippoboscoidea</taxon>
        <taxon>Glossinidae</taxon>
        <taxon>Glossina</taxon>
    </lineage>
</organism>
<sequence length="73" mass="8252">MAKPHSGGTAFVITVTPTPVNFAVLLTRSWVNPQMPMALQTFANHQFYDCATPLEEKTARRDEQKGNRERKGY</sequence>
<dbReference type="EMBL" id="JXJN01016878">
    <property type="status" value="NOT_ANNOTATED_CDS"/>
    <property type="molecule type" value="Genomic_DNA"/>
</dbReference>
<dbReference type="VEuPathDB" id="VectorBase:GPPI034755"/>